<dbReference type="NCBIfam" id="NF047446">
    <property type="entry name" value="barrel_OmpL47"/>
    <property type="match status" value="1"/>
</dbReference>
<dbReference type="PANTHER" id="PTHR43817">
    <property type="entry name" value="GLYCOSYL HYDROLASE"/>
    <property type="match status" value="1"/>
</dbReference>
<reference evidence="6 7" key="1">
    <citation type="submission" date="2021-06" db="EMBL/GenBank/DDBJ databases">
        <authorList>
            <person name="Criscuolo A."/>
        </authorList>
    </citation>
    <scope>NUCLEOTIDE SEQUENCE [LARGE SCALE GENOMIC DNA]</scope>
    <source>
        <strain evidence="7">CIP 111802</strain>
    </source>
</reference>
<dbReference type="InterPro" id="IPR005084">
    <property type="entry name" value="CBM6"/>
</dbReference>
<dbReference type="Pfam" id="PF04616">
    <property type="entry name" value="Glyco_hydro_43"/>
    <property type="match status" value="1"/>
</dbReference>
<dbReference type="PANTHER" id="PTHR43817:SF1">
    <property type="entry name" value="HYDROLASE, FAMILY 43, PUTATIVE (AFU_ORTHOLOGUE AFUA_3G01660)-RELATED"/>
    <property type="match status" value="1"/>
</dbReference>
<evidence type="ECO:0000313" key="6">
    <source>
        <dbReference type="EMBL" id="CAG7617274.1"/>
    </source>
</evidence>
<protein>
    <recommendedName>
        <fullName evidence="5">CBM6 domain-containing protein</fullName>
    </recommendedName>
</protein>
<evidence type="ECO:0000256" key="2">
    <source>
        <dbReference type="ARBA" id="ARBA00022801"/>
    </source>
</evidence>
<dbReference type="Proteomes" id="UP000730618">
    <property type="component" value="Unassembled WGS sequence"/>
</dbReference>
<feature type="signal peptide" evidence="4">
    <location>
        <begin position="1"/>
        <end position="32"/>
    </location>
</feature>
<feature type="domain" description="CBM6" evidence="5">
    <location>
        <begin position="346"/>
        <end position="466"/>
    </location>
</feature>
<name>A0ABM8VB07_9BACL</name>
<proteinExistence type="predicted"/>
<comment type="caution">
    <text evidence="6">The sequence shown here is derived from an EMBL/GenBank/DDBJ whole genome shotgun (WGS) entry which is preliminary data.</text>
</comment>
<evidence type="ECO:0000256" key="1">
    <source>
        <dbReference type="ARBA" id="ARBA00022729"/>
    </source>
</evidence>
<accession>A0ABM8VB07</accession>
<keyword evidence="7" id="KW-1185">Reference proteome</keyword>
<keyword evidence="3" id="KW-0326">Glycosidase</keyword>
<dbReference type="InterPro" id="IPR006710">
    <property type="entry name" value="Glyco_hydro_43"/>
</dbReference>
<dbReference type="RefSeq" id="WP_230414591.1">
    <property type="nucleotide sequence ID" value="NZ_CAJVCE010000001.1"/>
</dbReference>
<dbReference type="CDD" id="cd18820">
    <property type="entry name" value="GH43_LbAraf43-like"/>
    <property type="match status" value="1"/>
</dbReference>
<keyword evidence="1 4" id="KW-0732">Signal</keyword>
<dbReference type="Pfam" id="PF16990">
    <property type="entry name" value="CBM_35"/>
    <property type="match status" value="1"/>
</dbReference>
<evidence type="ECO:0000313" key="7">
    <source>
        <dbReference type="Proteomes" id="UP000730618"/>
    </source>
</evidence>
<evidence type="ECO:0000256" key="3">
    <source>
        <dbReference type="ARBA" id="ARBA00023295"/>
    </source>
</evidence>
<evidence type="ECO:0000256" key="4">
    <source>
        <dbReference type="SAM" id="SignalP"/>
    </source>
</evidence>
<keyword evidence="2" id="KW-0378">Hydrolase</keyword>
<gene>
    <name evidence="6" type="ORF">PAECIP111802_00388</name>
</gene>
<dbReference type="InterPro" id="IPR058094">
    <property type="entry name" value="Ig-like_OmpL47-like"/>
</dbReference>
<dbReference type="CDD" id="cd04081">
    <property type="entry name" value="CBM35_galactosidase-like"/>
    <property type="match status" value="1"/>
</dbReference>
<organism evidence="6 7">
    <name type="scientific">Paenibacillus allorhizosphaerae</name>
    <dbReference type="NCBI Taxonomy" id="2849866"/>
    <lineage>
        <taxon>Bacteria</taxon>
        <taxon>Bacillati</taxon>
        <taxon>Bacillota</taxon>
        <taxon>Bacilli</taxon>
        <taxon>Bacillales</taxon>
        <taxon>Paenibacillaceae</taxon>
        <taxon>Paenibacillus</taxon>
    </lineage>
</organism>
<feature type="chain" id="PRO_5045350424" description="CBM6 domain-containing protein" evidence="4">
    <location>
        <begin position="33"/>
        <end position="717"/>
    </location>
</feature>
<sequence>MVSKMYKKSAAFVLCIALILLGSFTSEKQSYAASTGTFYNPIMSNGADPWMIQHNGVYYFTRTTGNNVTIWKSDSISGVESSPKVVVWSNANTTFRDIWAPELHYYDGYWYVYFAADVNGDNSTHRMYVLKSADSDPLSKYTFIGQVTDPSDQWAIDGTVLSYNNQLYFIWSGWNSTTDRVQRLFIAPMDSPTHISGNRVVISSPTYNWEKSGSAINEGPEVLQHGGKTFVVYSANASWQNAYCLGMLTLEGTDPLDPASWVKKETPVFQSAGIVYGPGHSSFTKSIDGTEDWIIYHAAKYSGAGWTRNVRAQKFSWNADGTPNFGTPISPDLPVNLPSGEALQRTTYEAEQAATFNTQVVNQSYASGGKVVGHIDYADSFVQFNVNVPVSGSYTMYVRYDNGTGGDSTHNVSVNGGTAKAITYTKTGAWTRSNIVTLNVSLIAGSNTIKFTKGSGFAEIDCIQIPIITPITSAALSPEVPNGKNGWYTHPVTVSLSATDQLTSVAKSVYSLDGGTTWQTYTAPITFSQDGTYTVTYRSSDIAGNEEIAKAVSLKLDTKAPTIEVAIPGEGSIYDDSGELTPLITTMDTASGVDNSKTTVTLDTYSFKIGTTVPLLSLPLGTHTLVVSSVDLAGNSSSKTVVFHTVASINSLKALVTRFAGSKEIDNAGIANSLQVKLENGNLHSFINEVQAQNGKHISNDAANYLLRGARFLLSQQ</sequence>
<evidence type="ECO:0000259" key="5">
    <source>
        <dbReference type="PROSITE" id="PS51175"/>
    </source>
</evidence>
<dbReference type="PROSITE" id="PS51175">
    <property type="entry name" value="CBM6"/>
    <property type="match status" value="1"/>
</dbReference>
<dbReference type="EMBL" id="CAJVCE010000001">
    <property type="protein sequence ID" value="CAG7617274.1"/>
    <property type="molecule type" value="Genomic_DNA"/>
</dbReference>